<dbReference type="EMBL" id="LGRX02035297">
    <property type="protein sequence ID" value="KAK3235397.1"/>
    <property type="molecule type" value="Genomic_DNA"/>
</dbReference>
<dbReference type="GO" id="GO:0042254">
    <property type="term" value="P:ribosome biogenesis"/>
    <property type="evidence" value="ECO:0007669"/>
    <property type="project" value="InterPro"/>
</dbReference>
<reference evidence="4 5" key="1">
    <citation type="journal article" date="2015" name="Genome Biol. Evol.">
        <title>Comparative Genomics of a Bacterivorous Green Alga Reveals Evolutionary Causalities and Consequences of Phago-Mixotrophic Mode of Nutrition.</title>
        <authorList>
            <person name="Burns J.A."/>
            <person name="Paasch A."/>
            <person name="Narechania A."/>
            <person name="Kim E."/>
        </authorList>
    </citation>
    <scope>NUCLEOTIDE SEQUENCE [LARGE SCALE GENOMIC DNA]</scope>
    <source>
        <strain evidence="4 5">PLY_AMNH</strain>
    </source>
</reference>
<dbReference type="AlphaFoldDB" id="A0AAE0BF95"/>
<comment type="similarity">
    <text evidence="1">Belongs to the CBF/MAK21 family.</text>
</comment>
<dbReference type="Pfam" id="PF03914">
    <property type="entry name" value="CBF"/>
    <property type="match status" value="1"/>
</dbReference>
<feature type="region of interest" description="Disordered" evidence="2">
    <location>
        <begin position="1"/>
        <end position="32"/>
    </location>
</feature>
<evidence type="ECO:0000256" key="1">
    <source>
        <dbReference type="ARBA" id="ARBA00007797"/>
    </source>
</evidence>
<dbReference type="InterPro" id="IPR005612">
    <property type="entry name" value="CCAAT-binding_factor"/>
</dbReference>
<dbReference type="GO" id="GO:0030692">
    <property type="term" value="C:Noc4p-Nop14p complex"/>
    <property type="evidence" value="ECO:0007669"/>
    <property type="project" value="TreeGrafter"/>
</dbReference>
<gene>
    <name evidence="4" type="ORF">CYMTET_54399</name>
</gene>
<name>A0AAE0BF95_9CHLO</name>
<organism evidence="4 5">
    <name type="scientific">Cymbomonas tetramitiformis</name>
    <dbReference type="NCBI Taxonomy" id="36881"/>
    <lineage>
        <taxon>Eukaryota</taxon>
        <taxon>Viridiplantae</taxon>
        <taxon>Chlorophyta</taxon>
        <taxon>Pyramimonadophyceae</taxon>
        <taxon>Pyramimonadales</taxon>
        <taxon>Pyramimonadaceae</taxon>
        <taxon>Cymbomonas</taxon>
    </lineage>
</organism>
<dbReference type="PANTHER" id="PTHR12455:SF0">
    <property type="entry name" value="NUCLEOLAR COMPLEX PROTEIN 4 HOMOLOG"/>
    <property type="match status" value="1"/>
</dbReference>
<evidence type="ECO:0000259" key="3">
    <source>
        <dbReference type="Pfam" id="PF03914"/>
    </source>
</evidence>
<comment type="caution">
    <text evidence="4">The sequence shown here is derived from an EMBL/GenBank/DDBJ whole genome shotgun (WGS) entry which is preliminary data.</text>
</comment>
<evidence type="ECO:0000313" key="5">
    <source>
        <dbReference type="Proteomes" id="UP001190700"/>
    </source>
</evidence>
<dbReference type="Proteomes" id="UP001190700">
    <property type="component" value="Unassembled WGS sequence"/>
</dbReference>
<accession>A0AAE0BF95</accession>
<evidence type="ECO:0000313" key="4">
    <source>
        <dbReference type="EMBL" id="KAK3235397.1"/>
    </source>
</evidence>
<feature type="domain" description="CCAAT-binding factor" evidence="3">
    <location>
        <begin position="334"/>
        <end position="488"/>
    </location>
</feature>
<keyword evidence="5" id="KW-1185">Reference proteome</keyword>
<dbReference type="PANTHER" id="PTHR12455">
    <property type="entry name" value="NUCLEOLAR COMPLEX PROTEIN 4"/>
    <property type="match status" value="1"/>
</dbReference>
<dbReference type="GO" id="GO:0032040">
    <property type="term" value="C:small-subunit processome"/>
    <property type="evidence" value="ECO:0007669"/>
    <property type="project" value="TreeGrafter"/>
</dbReference>
<proteinExistence type="inferred from homology"/>
<protein>
    <recommendedName>
        <fullName evidence="3">CCAAT-binding factor domain-containing protein</fullName>
    </recommendedName>
</protein>
<dbReference type="InterPro" id="IPR027193">
    <property type="entry name" value="Noc4"/>
</dbReference>
<evidence type="ECO:0000256" key="2">
    <source>
        <dbReference type="SAM" id="MobiDB-lite"/>
    </source>
</evidence>
<sequence length="582" mass="64077">MRSTKSAARRPLQDEDSRPNKKSKIKKSSTPEAEVAATTVSIDILEDSRTKPISLLLNTLSTSTNEKTVPQAVRTLHNFFEQYLYDSSSETDAPFRSWLLSAFKDFKQHLLDVMKRAVSLPKIFVPALATLMECARMEQPGSFANELYVKVIEVLLTTEGLSSEMLGTYLLYADVRYHTWMAVSTLCAARATVGPSLSTSEFVERTYELLSGVPALIVDCEAQPSAVEGANTSEGDQAWCLAAEAPRPVGDGLVGAGSVGGRGKDVKPRWSKELMQRKAFSQAWLALLKLPLPEDVYKKVLARMHTGVVPHLINPLLLSDFLTHSLDKGGLVGLLALNGIFVLVQEHGLEYPEFYERLYQLLDSNAFHAKYRKRFFDLVDIFLKSSHLPVYIPAAFVKRFARLALTAPPAGAITAITFIHNLLRRHTALGVLIHRDPSLKDGKEARTKEMQETGAMDPYDASVPMADCRALKSSLWELQALREHYCPQPVADQELHDSGPLLSGVRDCVTTGATSPSRVTKDYDNGARFLSRGLTRDCVTTGPLLSRDDQEVNVTTGATSQPVATRIALTTGAFCMCDQGIV</sequence>